<dbReference type="OrthoDB" id="9791494at2"/>
<dbReference type="Proteomes" id="UP000003789">
    <property type="component" value="Unassembled WGS sequence"/>
</dbReference>
<dbReference type="PANTHER" id="PTHR30461">
    <property type="entry name" value="DNA-INVERTASE FROM LAMBDOID PROPHAGE"/>
    <property type="match status" value="1"/>
</dbReference>
<dbReference type="PROSITE" id="PS51737">
    <property type="entry name" value="RECOMBINASE_DNA_BIND"/>
    <property type="match status" value="1"/>
</dbReference>
<dbReference type="InterPro" id="IPR050639">
    <property type="entry name" value="SSR_resolvase"/>
</dbReference>
<dbReference type="PANTHER" id="PTHR30461:SF2">
    <property type="entry name" value="SERINE RECOMBINASE PINE-RELATED"/>
    <property type="match status" value="1"/>
</dbReference>
<dbReference type="Pfam" id="PF07508">
    <property type="entry name" value="Recombinase"/>
    <property type="match status" value="1"/>
</dbReference>
<dbReference type="InterPro" id="IPR036162">
    <property type="entry name" value="Resolvase-like_N_sf"/>
</dbReference>
<dbReference type="GO" id="GO:0003677">
    <property type="term" value="F:DNA binding"/>
    <property type="evidence" value="ECO:0007669"/>
    <property type="project" value="UniProtKB-KW"/>
</dbReference>
<dbReference type="Gene3D" id="3.40.50.1390">
    <property type="entry name" value="Resolvase, N-terminal catalytic domain"/>
    <property type="match status" value="1"/>
</dbReference>
<dbReference type="AlphaFoldDB" id="Q1Z7J0"/>
<comment type="caution">
    <text evidence="5">The sequence shown here is derived from an EMBL/GenBank/DDBJ whole genome shotgun (WGS) entry which is preliminary data.</text>
</comment>
<dbReference type="RefSeq" id="WP_006230888.1">
    <property type="nucleotide sequence ID" value="NZ_CH724135.1"/>
</dbReference>
<evidence type="ECO:0000256" key="3">
    <source>
        <dbReference type="SAM" id="Coils"/>
    </source>
</evidence>
<keyword evidence="2" id="KW-0233">DNA recombination</keyword>
<gene>
    <name evidence="5" type="ORF">P3TCK_14970</name>
</gene>
<dbReference type="EMBL" id="AAPH01000004">
    <property type="protein sequence ID" value="EAS44469.1"/>
    <property type="molecule type" value="Genomic_DNA"/>
</dbReference>
<dbReference type="Gene3D" id="3.90.1750.20">
    <property type="entry name" value="Putative Large Serine Recombinase, Chain B, Domain 2"/>
    <property type="match status" value="1"/>
</dbReference>
<dbReference type="HOGENOM" id="CLU_030020_3_0_6"/>
<dbReference type="InterPro" id="IPR038109">
    <property type="entry name" value="DNA_bind_recomb_sf"/>
</dbReference>
<dbReference type="InterPro" id="IPR006119">
    <property type="entry name" value="Resolv_N"/>
</dbReference>
<sequence>MKKIAYSYLRFSTPRQAKGDSYRRQMEAARKYAEEKDLSLQEDAFNDFGISAFKGRNVQNGALGDFLTLVQDGQIPKGAYLLVENHDRLSRTEPEEALHQLQSLVRAGIVVVTLHDGEMYKRGEMDVMRLMKSIIYMERAHNESMIKSQRGKSIWEKRRQDSLQTGKVCRASRLPSWLKWEGEQVVIDEDKAEAVRLMFKWCAGGAGYQTIARRLNDTRVPTFRTGVEWRAAVIAAILKNRAAIGEFQYHQKNSEDKRIPIGEPINNYYPSIVSVSSFQAVQSTIRKRDNHSGQFSKGRAHNLFTSLIKCGNCGSPMTVATKGRKTHGSPASTHFVCTRASSGGGECLNLQWDSSVIERHFKQAFPLFMDHYTRGDTDLDLTRKVNEHVSELQRDIELKQEALEYIVSAIEQGQGVQVFVSRAAALEAEIIGIREQIEDVRTQALPKTEDRAVRLERVIKLEKVLSTLDMGDVRTIAAKRLDFNAELRNIFSSIHLFWCYSHAQGVMVFVDHYGQEVLELQFQEGLEHGVALTLVEKVHDELELGCTVSDEPELLFEFEPRHKELKTYVERSQQARGAAKRRLKEKTERAEELTRLGLLEGVIAGYMNE</sequence>
<keyword evidence="1" id="KW-0238">DNA-binding</keyword>
<dbReference type="GO" id="GO:0000150">
    <property type="term" value="F:DNA strand exchange activity"/>
    <property type="evidence" value="ECO:0007669"/>
    <property type="project" value="InterPro"/>
</dbReference>
<keyword evidence="3" id="KW-0175">Coiled coil</keyword>
<feature type="coiled-coil region" evidence="3">
    <location>
        <begin position="569"/>
        <end position="596"/>
    </location>
</feature>
<evidence type="ECO:0000256" key="2">
    <source>
        <dbReference type="ARBA" id="ARBA00023172"/>
    </source>
</evidence>
<dbReference type="SMART" id="SM00857">
    <property type="entry name" value="Resolvase"/>
    <property type="match status" value="1"/>
</dbReference>
<proteinExistence type="predicted"/>
<reference evidence="5 6" key="1">
    <citation type="submission" date="2006-03" db="EMBL/GenBank/DDBJ databases">
        <authorList>
            <person name="Bartlett D.H."/>
            <person name="Valle G."/>
            <person name="Lauro F.M."/>
            <person name="Vezzi A."/>
            <person name="Simonato F."/>
            <person name="Eloe E."/>
            <person name="Vitulo N."/>
            <person name="Stratton T.K."/>
            <person name="D'angelo M."/>
            <person name="Ferriera S."/>
            <person name="Johnson J."/>
            <person name="Kravitz S."/>
            <person name="Beeson K."/>
            <person name="Sutton G."/>
            <person name="Rogers Y."/>
            <person name="Friedman R."/>
            <person name="Frazier M."/>
            <person name="Venter J.C."/>
        </authorList>
    </citation>
    <scope>NUCLEOTIDE SEQUENCE [LARGE SCALE GENOMIC DNA]</scope>
    <source>
        <strain evidence="5 6">3TCK</strain>
    </source>
</reference>
<dbReference type="Pfam" id="PF00239">
    <property type="entry name" value="Resolvase"/>
    <property type="match status" value="1"/>
</dbReference>
<evidence type="ECO:0000259" key="4">
    <source>
        <dbReference type="PROSITE" id="PS51737"/>
    </source>
</evidence>
<dbReference type="CDD" id="cd00338">
    <property type="entry name" value="Ser_Recombinase"/>
    <property type="match status" value="1"/>
</dbReference>
<feature type="domain" description="Recombinase" evidence="4">
    <location>
        <begin position="175"/>
        <end position="291"/>
    </location>
</feature>
<organism evidence="5 6">
    <name type="scientific">Photobacterium profundum 3TCK</name>
    <dbReference type="NCBI Taxonomy" id="314280"/>
    <lineage>
        <taxon>Bacteria</taxon>
        <taxon>Pseudomonadati</taxon>
        <taxon>Pseudomonadota</taxon>
        <taxon>Gammaproteobacteria</taxon>
        <taxon>Vibrionales</taxon>
        <taxon>Vibrionaceae</taxon>
        <taxon>Photobacterium</taxon>
    </lineage>
</organism>
<evidence type="ECO:0000313" key="6">
    <source>
        <dbReference type="Proteomes" id="UP000003789"/>
    </source>
</evidence>
<dbReference type="Pfam" id="PF13408">
    <property type="entry name" value="Zn_ribbon_recom"/>
    <property type="match status" value="1"/>
</dbReference>
<accession>Q1Z7J0</accession>
<protein>
    <submittedName>
        <fullName evidence="5">Site-specific recombinase</fullName>
    </submittedName>
</protein>
<name>Q1Z7J0_9GAMM</name>
<dbReference type="SUPFAM" id="SSF53041">
    <property type="entry name" value="Resolvase-like"/>
    <property type="match status" value="1"/>
</dbReference>
<dbReference type="InterPro" id="IPR025827">
    <property type="entry name" value="Zn_ribbon_recom_dom"/>
</dbReference>
<evidence type="ECO:0000313" key="5">
    <source>
        <dbReference type="EMBL" id="EAS44469.1"/>
    </source>
</evidence>
<evidence type="ECO:0000256" key="1">
    <source>
        <dbReference type="ARBA" id="ARBA00023125"/>
    </source>
</evidence>
<dbReference type="InterPro" id="IPR011109">
    <property type="entry name" value="DNA_bind_recombinase_dom"/>
</dbReference>